<comment type="caution">
    <text evidence="1">The sequence shown here is derived from an EMBL/GenBank/DDBJ whole genome shotgun (WGS) entry which is preliminary data.</text>
</comment>
<organism evidence="1 2">
    <name type="scientific">Rhypophila decipiens</name>
    <dbReference type="NCBI Taxonomy" id="261697"/>
    <lineage>
        <taxon>Eukaryota</taxon>
        <taxon>Fungi</taxon>
        <taxon>Dikarya</taxon>
        <taxon>Ascomycota</taxon>
        <taxon>Pezizomycotina</taxon>
        <taxon>Sordariomycetes</taxon>
        <taxon>Sordariomycetidae</taxon>
        <taxon>Sordariales</taxon>
        <taxon>Naviculisporaceae</taxon>
        <taxon>Rhypophila</taxon>
    </lineage>
</organism>
<reference evidence="1" key="1">
    <citation type="journal article" date="2023" name="Mol. Phylogenet. Evol.">
        <title>Genome-scale phylogeny and comparative genomics of the fungal order Sordariales.</title>
        <authorList>
            <person name="Hensen N."/>
            <person name="Bonometti L."/>
            <person name="Westerberg I."/>
            <person name="Brannstrom I.O."/>
            <person name="Guillou S."/>
            <person name="Cros-Aarteil S."/>
            <person name="Calhoun S."/>
            <person name="Haridas S."/>
            <person name="Kuo A."/>
            <person name="Mondo S."/>
            <person name="Pangilinan J."/>
            <person name="Riley R."/>
            <person name="LaButti K."/>
            <person name="Andreopoulos B."/>
            <person name="Lipzen A."/>
            <person name="Chen C."/>
            <person name="Yan M."/>
            <person name="Daum C."/>
            <person name="Ng V."/>
            <person name="Clum A."/>
            <person name="Steindorff A."/>
            <person name="Ohm R.A."/>
            <person name="Martin F."/>
            <person name="Silar P."/>
            <person name="Natvig D.O."/>
            <person name="Lalanne C."/>
            <person name="Gautier V."/>
            <person name="Ament-Velasquez S.L."/>
            <person name="Kruys A."/>
            <person name="Hutchinson M.I."/>
            <person name="Powell A.J."/>
            <person name="Barry K."/>
            <person name="Miller A.N."/>
            <person name="Grigoriev I.V."/>
            <person name="Debuchy R."/>
            <person name="Gladieux P."/>
            <person name="Hiltunen Thoren M."/>
            <person name="Johannesson H."/>
        </authorList>
    </citation>
    <scope>NUCLEOTIDE SEQUENCE</scope>
    <source>
        <strain evidence="1">PSN293</strain>
    </source>
</reference>
<gene>
    <name evidence="1" type="ORF">QBC37DRAFT_423998</name>
</gene>
<reference evidence="1" key="2">
    <citation type="submission" date="2023-05" db="EMBL/GenBank/DDBJ databases">
        <authorList>
            <consortium name="Lawrence Berkeley National Laboratory"/>
            <person name="Steindorff A."/>
            <person name="Hensen N."/>
            <person name="Bonometti L."/>
            <person name="Westerberg I."/>
            <person name="Brannstrom I.O."/>
            <person name="Guillou S."/>
            <person name="Cros-Aarteil S."/>
            <person name="Calhoun S."/>
            <person name="Haridas S."/>
            <person name="Kuo A."/>
            <person name="Mondo S."/>
            <person name="Pangilinan J."/>
            <person name="Riley R."/>
            <person name="Labutti K."/>
            <person name="Andreopoulos B."/>
            <person name="Lipzen A."/>
            <person name="Chen C."/>
            <person name="Yanf M."/>
            <person name="Daum C."/>
            <person name="Ng V."/>
            <person name="Clum A."/>
            <person name="Ohm R."/>
            <person name="Martin F."/>
            <person name="Silar P."/>
            <person name="Natvig D."/>
            <person name="Lalanne C."/>
            <person name="Gautier V."/>
            <person name="Ament-Velasquez S.L."/>
            <person name="Kruys A."/>
            <person name="Hutchinson M.I."/>
            <person name="Powell A.J."/>
            <person name="Barry K."/>
            <person name="Miller A.N."/>
            <person name="Grigoriev I.V."/>
            <person name="Debuchy R."/>
            <person name="Gladieux P."/>
            <person name="Thoren M.H."/>
            <person name="Johannesson H."/>
        </authorList>
    </citation>
    <scope>NUCLEOTIDE SEQUENCE</scope>
    <source>
        <strain evidence="1">PSN293</strain>
    </source>
</reference>
<dbReference type="EMBL" id="MU858118">
    <property type="protein sequence ID" value="KAK4212905.1"/>
    <property type="molecule type" value="Genomic_DNA"/>
</dbReference>
<dbReference type="AlphaFoldDB" id="A0AAN7B9E1"/>
<evidence type="ECO:0000313" key="1">
    <source>
        <dbReference type="EMBL" id="KAK4212905.1"/>
    </source>
</evidence>
<keyword evidence="2" id="KW-1185">Reference proteome</keyword>
<dbReference type="Proteomes" id="UP001301769">
    <property type="component" value="Unassembled WGS sequence"/>
</dbReference>
<proteinExistence type="predicted"/>
<evidence type="ECO:0000313" key="2">
    <source>
        <dbReference type="Proteomes" id="UP001301769"/>
    </source>
</evidence>
<protein>
    <submittedName>
        <fullName evidence="1">Uncharacterized protein</fullName>
    </submittedName>
</protein>
<sequence length="58" mass="6349">MCFAATCPTCNKKSWRGCGSHLPSVFASIPEDQRCTCEPKVEVDGKKYPPQAKMSLEG</sequence>
<dbReference type="PANTHER" id="PTHR34724:SF2">
    <property type="entry name" value="OS12G0596101 PROTEIN"/>
    <property type="match status" value="1"/>
</dbReference>
<name>A0AAN7B9E1_9PEZI</name>
<dbReference type="PANTHER" id="PTHR34724">
    <property type="entry name" value="OS12G0596101 PROTEIN"/>
    <property type="match status" value="1"/>
</dbReference>
<accession>A0AAN7B9E1</accession>